<gene>
    <name evidence="1" type="ORF">FOC84_06530</name>
</gene>
<dbReference type="Proteomes" id="UP000500970">
    <property type="component" value="Chromosome"/>
</dbReference>
<evidence type="ECO:0000313" key="2">
    <source>
        <dbReference type="Proteomes" id="UP000500970"/>
    </source>
</evidence>
<proteinExistence type="predicted"/>
<sequence length="320" mass="35107">MTDKAEFERLLDVYGFRCERFGQDLSTHARAQVVSTFAALASAPVADERPLGAIINGRTLAERLEAYPFESEGGNLRLCSDWVEFRRCFEYLAEWASAPVADPAPEYAYGDDGRTVTMTNAARAPCYRASAPVAGEAKPVAWFIDWPEEPELGHYIAESPADSGRNRPLVFADASPQQRTPVSEEPVYAYRRKGLDDFVTCTRERFDELSAKPRLFETRIFYAAPQASEAELKEAAAMARSFGAPDMADALEGRASEADALIDALGQCRDAFPIPDIVGSKLDFLWQEAMSDPSAVPAYIKARAALSAQPGAQKEQSDAN</sequence>
<evidence type="ECO:0000313" key="1">
    <source>
        <dbReference type="EMBL" id="QKH34625.1"/>
    </source>
</evidence>
<accession>A0A7D4DVU2</accession>
<dbReference type="EMBL" id="CP053985">
    <property type="protein sequence ID" value="QKH34625.1"/>
    <property type="molecule type" value="Genomic_DNA"/>
</dbReference>
<reference evidence="1 2" key="1">
    <citation type="submission" date="2020-05" db="EMBL/GenBank/DDBJ databases">
        <title>FDA dAtabase for Regulatory Grade micrObial Sequences (FDA-ARGOS): Supporting development and validation of Infectious Disease Dx tests.</title>
        <authorList>
            <person name="Sproer C."/>
            <person name="Gronow S."/>
            <person name="Severitt S."/>
            <person name="Schroder I."/>
            <person name="Tallon L."/>
            <person name="Sadzewicz L."/>
            <person name="Zhao X."/>
            <person name="Vavikolanu K."/>
            <person name="Mehta A."/>
            <person name="Aluvathingal J."/>
            <person name="Nadendla S."/>
            <person name="Myers T."/>
            <person name="Yan Y."/>
            <person name="Sichtig H."/>
        </authorList>
    </citation>
    <scope>NUCLEOTIDE SEQUENCE [LARGE SCALE GENOMIC DNA]</scope>
    <source>
        <strain evidence="1 2">FDAARGOS_790</strain>
    </source>
</reference>
<keyword evidence="2" id="KW-1185">Reference proteome</keyword>
<dbReference type="KEGG" id="apes:FOC84_06530"/>
<protein>
    <submittedName>
        <fullName evidence="1">Uncharacterized protein</fullName>
    </submittedName>
</protein>
<name>A0A7D4DVU2_9BURK</name>
<dbReference type="AlphaFoldDB" id="A0A7D4DVU2"/>
<organism evidence="1 2">
    <name type="scientific">Achromobacter pestifer</name>
    <dbReference type="NCBI Taxonomy" id="1353889"/>
    <lineage>
        <taxon>Bacteria</taxon>
        <taxon>Pseudomonadati</taxon>
        <taxon>Pseudomonadota</taxon>
        <taxon>Betaproteobacteria</taxon>
        <taxon>Burkholderiales</taxon>
        <taxon>Alcaligenaceae</taxon>
        <taxon>Achromobacter</taxon>
    </lineage>
</organism>
<dbReference type="RefSeq" id="WP_173143715.1">
    <property type="nucleotide sequence ID" value="NZ_CP053985.1"/>
</dbReference>